<organism evidence="5 6">
    <name type="scientific">Paenibacillus lutimineralis</name>
    <dbReference type="NCBI Taxonomy" id="2707005"/>
    <lineage>
        <taxon>Bacteria</taxon>
        <taxon>Bacillati</taxon>
        <taxon>Bacillota</taxon>
        <taxon>Bacilli</taxon>
        <taxon>Bacillales</taxon>
        <taxon>Paenibacillaceae</taxon>
        <taxon>Paenibacillus</taxon>
    </lineage>
</organism>
<keyword evidence="2" id="KW-0238">DNA-binding</keyword>
<keyword evidence="1" id="KW-0805">Transcription regulation</keyword>
<dbReference type="AlphaFoldDB" id="A0A3S9V1H6"/>
<dbReference type="Proteomes" id="UP000270678">
    <property type="component" value="Chromosome"/>
</dbReference>
<evidence type="ECO:0000313" key="6">
    <source>
        <dbReference type="Proteomes" id="UP000270678"/>
    </source>
</evidence>
<proteinExistence type="predicted"/>
<gene>
    <name evidence="5" type="ORF">EI981_19625</name>
</gene>
<dbReference type="KEGG" id="plut:EI981_19625"/>
<reference evidence="6" key="1">
    <citation type="submission" date="2018-12" db="EMBL/GenBank/DDBJ databases">
        <title>Complete genome sequence of Paenibacillus sp. MBLB1234.</title>
        <authorList>
            <person name="Nam Y.-D."/>
            <person name="Kang J."/>
            <person name="Chung W.-H."/>
            <person name="Park Y.S."/>
        </authorList>
    </citation>
    <scope>NUCLEOTIDE SEQUENCE [LARGE SCALE GENOMIC DNA]</scope>
    <source>
        <strain evidence="6">MBLB1234</strain>
    </source>
</reference>
<dbReference type="GO" id="GO:0043565">
    <property type="term" value="F:sequence-specific DNA binding"/>
    <property type="evidence" value="ECO:0007669"/>
    <property type="project" value="InterPro"/>
</dbReference>
<evidence type="ECO:0000256" key="3">
    <source>
        <dbReference type="ARBA" id="ARBA00023163"/>
    </source>
</evidence>
<evidence type="ECO:0000256" key="2">
    <source>
        <dbReference type="ARBA" id="ARBA00023125"/>
    </source>
</evidence>
<evidence type="ECO:0000259" key="4">
    <source>
        <dbReference type="PROSITE" id="PS01124"/>
    </source>
</evidence>
<dbReference type="PANTHER" id="PTHR43280:SF2">
    <property type="entry name" value="HTH-TYPE TRANSCRIPTIONAL REGULATOR EXSA"/>
    <property type="match status" value="1"/>
</dbReference>
<dbReference type="InterPro" id="IPR037923">
    <property type="entry name" value="HTH-like"/>
</dbReference>
<protein>
    <submittedName>
        <fullName evidence="5">AraC family transcriptional regulator</fullName>
    </submittedName>
</protein>
<name>A0A3S9V1H6_9BACL</name>
<dbReference type="Gene3D" id="1.10.10.60">
    <property type="entry name" value="Homeodomain-like"/>
    <property type="match status" value="2"/>
</dbReference>
<dbReference type="InterPro" id="IPR003313">
    <property type="entry name" value="AraC-bd"/>
</dbReference>
<dbReference type="SUPFAM" id="SSF46689">
    <property type="entry name" value="Homeodomain-like"/>
    <property type="match status" value="2"/>
</dbReference>
<accession>A0A3S9V1H6</accession>
<dbReference type="InterPro" id="IPR018060">
    <property type="entry name" value="HTH_AraC"/>
</dbReference>
<dbReference type="InterPro" id="IPR009057">
    <property type="entry name" value="Homeodomain-like_sf"/>
</dbReference>
<evidence type="ECO:0000313" key="5">
    <source>
        <dbReference type="EMBL" id="AZS16442.1"/>
    </source>
</evidence>
<dbReference type="InterPro" id="IPR014710">
    <property type="entry name" value="RmlC-like_jellyroll"/>
</dbReference>
<sequence length="294" mass="33435">MKLTSSLSIKPDEIVLPARLPLSVSTSLGVSPSFQRLHWHRALEINWITKGSGTYVINGQDYPFVEGDLFLIDSHDLHRAYEGTDLEMVIIMFEPVFLGSEYKYDHDILLPFRQMGNPLSNHISQEHPAAQQLGQYVMRMYQEYQGKGRSYASAIRGWLLLFLTEMNRSIHTGQGEQSRAVVKHLEQVRHVVQVMEAKLAYPWTLKELADEAHLSPSRFSALFCQIVGTSPMKYLVQLRIDHAVGLLEQDDLSILEIAEASGFRNLSNFNRLFLGQTGTTPSVLKRRLHGEEVQ</sequence>
<dbReference type="PROSITE" id="PS01124">
    <property type="entry name" value="HTH_ARAC_FAMILY_2"/>
    <property type="match status" value="1"/>
</dbReference>
<dbReference type="PANTHER" id="PTHR43280">
    <property type="entry name" value="ARAC-FAMILY TRANSCRIPTIONAL REGULATOR"/>
    <property type="match status" value="1"/>
</dbReference>
<dbReference type="Pfam" id="PF12833">
    <property type="entry name" value="HTH_18"/>
    <property type="match status" value="1"/>
</dbReference>
<dbReference type="GO" id="GO:0003700">
    <property type="term" value="F:DNA-binding transcription factor activity"/>
    <property type="evidence" value="ECO:0007669"/>
    <property type="project" value="InterPro"/>
</dbReference>
<evidence type="ECO:0000256" key="1">
    <source>
        <dbReference type="ARBA" id="ARBA00023015"/>
    </source>
</evidence>
<dbReference type="EMBL" id="CP034346">
    <property type="protein sequence ID" value="AZS16442.1"/>
    <property type="molecule type" value="Genomic_DNA"/>
</dbReference>
<dbReference type="RefSeq" id="WP_127001052.1">
    <property type="nucleotide sequence ID" value="NZ_CP034346.1"/>
</dbReference>
<keyword evidence="6" id="KW-1185">Reference proteome</keyword>
<feature type="domain" description="HTH araC/xylS-type" evidence="4">
    <location>
        <begin position="189"/>
        <end position="287"/>
    </location>
</feature>
<dbReference type="Pfam" id="PF02311">
    <property type="entry name" value="AraC_binding"/>
    <property type="match status" value="1"/>
</dbReference>
<dbReference type="Gene3D" id="2.60.120.10">
    <property type="entry name" value="Jelly Rolls"/>
    <property type="match status" value="1"/>
</dbReference>
<dbReference type="SUPFAM" id="SSF51215">
    <property type="entry name" value="Regulatory protein AraC"/>
    <property type="match status" value="1"/>
</dbReference>
<dbReference type="SMART" id="SM00342">
    <property type="entry name" value="HTH_ARAC"/>
    <property type="match status" value="1"/>
</dbReference>
<dbReference type="OrthoDB" id="182534at2"/>
<keyword evidence="3" id="KW-0804">Transcription</keyword>